<name>A0A8H5TUM8_FUSHE</name>
<protein>
    <submittedName>
        <fullName evidence="2">Trichothecene 3-o-acetyltransferase</fullName>
    </submittedName>
</protein>
<accession>A0A8H5TUM8</accession>
<dbReference type="AlphaFoldDB" id="A0A8H5TUM8"/>
<dbReference type="PANTHER" id="PTHR31642:SF310">
    <property type="entry name" value="FATTY ALCOHOL:CAFFEOYL-COA ACYLTRANSFERASE"/>
    <property type="match status" value="1"/>
</dbReference>
<dbReference type="GO" id="GO:0016747">
    <property type="term" value="F:acyltransferase activity, transferring groups other than amino-acyl groups"/>
    <property type="evidence" value="ECO:0007669"/>
    <property type="project" value="TreeGrafter"/>
</dbReference>
<comment type="caution">
    <text evidence="2">The sequence shown here is derived from an EMBL/GenBank/DDBJ whole genome shotgun (WGS) entry which is preliminary data.</text>
</comment>
<dbReference type="PANTHER" id="PTHR31642">
    <property type="entry name" value="TRICHOTHECENE 3-O-ACETYLTRANSFERASE"/>
    <property type="match status" value="1"/>
</dbReference>
<dbReference type="InterPro" id="IPR050317">
    <property type="entry name" value="Plant_Fungal_Acyltransferase"/>
</dbReference>
<dbReference type="InterPro" id="IPR023213">
    <property type="entry name" value="CAT-like_dom_sf"/>
</dbReference>
<dbReference type="EMBL" id="JAAGWQ010000016">
    <property type="protein sequence ID" value="KAF5678684.1"/>
    <property type="molecule type" value="Genomic_DNA"/>
</dbReference>
<reference evidence="2 3" key="1">
    <citation type="submission" date="2020-05" db="EMBL/GenBank/DDBJ databases">
        <title>Identification and distribution of gene clusters putatively required for synthesis of sphingolipid metabolism inhibitors in phylogenetically diverse species of the filamentous fungus Fusarium.</title>
        <authorList>
            <person name="Kim H.-S."/>
            <person name="Busman M."/>
            <person name="Brown D.W."/>
            <person name="Divon H."/>
            <person name="Uhlig S."/>
            <person name="Proctor R.H."/>
        </authorList>
    </citation>
    <scope>NUCLEOTIDE SEQUENCE [LARGE SCALE GENOMIC DNA]</scope>
    <source>
        <strain evidence="2 3">NRRL 20693</strain>
    </source>
</reference>
<dbReference type="OrthoDB" id="1862401at2759"/>
<keyword evidence="1 2" id="KW-0808">Transferase</keyword>
<organism evidence="2 3">
    <name type="scientific">Fusarium heterosporum</name>
    <dbReference type="NCBI Taxonomy" id="42747"/>
    <lineage>
        <taxon>Eukaryota</taxon>
        <taxon>Fungi</taxon>
        <taxon>Dikarya</taxon>
        <taxon>Ascomycota</taxon>
        <taxon>Pezizomycotina</taxon>
        <taxon>Sordariomycetes</taxon>
        <taxon>Hypocreomycetidae</taxon>
        <taxon>Hypocreales</taxon>
        <taxon>Nectriaceae</taxon>
        <taxon>Fusarium</taxon>
        <taxon>Fusarium heterosporum species complex</taxon>
    </lineage>
</organism>
<dbReference type="Gene3D" id="3.30.559.10">
    <property type="entry name" value="Chloramphenicol acetyltransferase-like domain"/>
    <property type="match status" value="2"/>
</dbReference>
<proteinExistence type="predicted"/>
<gene>
    <name evidence="2" type="ORF">FHETE_1125</name>
</gene>
<evidence type="ECO:0000313" key="3">
    <source>
        <dbReference type="Proteomes" id="UP000567885"/>
    </source>
</evidence>
<evidence type="ECO:0000256" key="1">
    <source>
        <dbReference type="ARBA" id="ARBA00022679"/>
    </source>
</evidence>
<keyword evidence="3" id="KW-1185">Reference proteome</keyword>
<dbReference type="Pfam" id="PF02458">
    <property type="entry name" value="Transferase"/>
    <property type="match status" value="1"/>
</dbReference>
<dbReference type="Proteomes" id="UP000567885">
    <property type="component" value="Unassembled WGS sequence"/>
</dbReference>
<evidence type="ECO:0000313" key="2">
    <source>
        <dbReference type="EMBL" id="KAF5678684.1"/>
    </source>
</evidence>
<dbReference type="GO" id="GO:0044550">
    <property type="term" value="P:secondary metabolite biosynthetic process"/>
    <property type="evidence" value="ECO:0007669"/>
    <property type="project" value="TreeGrafter"/>
</dbReference>
<sequence>MAPARTEDLVSDLPQTISTKIKSVVSEQITPLDLAPPTLPTEKIGPMGYVRTLLHFELPDGYDGEKLAKIFKQAYTAFKERTPIAGCEIVPAPTYAEDGELQLRYYGDELEHDFAVKDLRDQEFPSYAELKSRGFPSSALKPDLVCQRGQGGEWPTAGQRLPNTLMQVNLVNGGLILNMLFFHAYIDGATIYKFTEIISEEVRRAQGLAITNPVEIPVEDRAKLVKASGGFSGAAEDHPEYLELPFTPQAPPPKLSSPIAHGHVFYFSPEKLQALKELAAPSNAKLFKGTDKVPSFISTTDALTALIWRCTMLAQHKNSESEDRPKGTSMIGLALDCRRRTNQTVHPYTIGNILGFAPAVLDIESVLQEEEVSLADIALIVRGAINKSNEGYLDSVAAMVERAENPYRFVPTFFLDMPGAHGLVSSWREFSFYDLQWGPLLGDKTQAIRFPSTGVTHCMQILLPSRPEAGPGIEAYVNTENNAMERLLNDPLWTEFAQGPESA</sequence>